<evidence type="ECO:0000256" key="1">
    <source>
        <dbReference type="ARBA" id="ARBA00022676"/>
    </source>
</evidence>
<dbReference type="AntiFam" id="ANF00052">
    <property type="entry name" value="Translation of DNA tandem repeat"/>
</dbReference>
<dbReference type="PANTHER" id="PTHR30160">
    <property type="entry name" value="TETRAACYLDISACCHARIDE 4'-KINASE-RELATED"/>
    <property type="match status" value="1"/>
</dbReference>
<accession>A0A0T9TWU7</accession>
<name>A0A0T9TWU7_YERAL</name>
<dbReference type="GO" id="GO:0005829">
    <property type="term" value="C:cytosol"/>
    <property type="evidence" value="ECO:0007669"/>
    <property type="project" value="TreeGrafter"/>
</dbReference>
<gene>
    <name evidence="9" type="primary">rfaQ_2</name>
    <name evidence="9" type="ORF">ERS137965_01942</name>
</gene>
<evidence type="ECO:0000313" key="10">
    <source>
        <dbReference type="Proteomes" id="UP000041595"/>
    </source>
</evidence>
<evidence type="ECO:0000256" key="4">
    <source>
        <dbReference type="ARBA" id="ARBA00051137"/>
    </source>
</evidence>
<dbReference type="PANTHER" id="PTHR30160:SF1">
    <property type="entry name" value="LIPOPOLYSACCHARIDE 1,2-N-ACETYLGLUCOSAMINETRANSFERASE-RELATED"/>
    <property type="match status" value="1"/>
</dbReference>
<dbReference type="Gene3D" id="3.40.50.2000">
    <property type="entry name" value="Glycogen Phosphorylase B"/>
    <property type="match status" value="2"/>
</dbReference>
<keyword evidence="2 9" id="KW-0808">Transferase</keyword>
<proteinExistence type="predicted"/>
<dbReference type="EMBL" id="CQEJ01000009">
    <property type="protein sequence ID" value="CNL06520.1"/>
    <property type="molecule type" value="Genomic_DNA"/>
</dbReference>
<protein>
    <recommendedName>
        <fullName evidence="7">Lipopolysaccharide heptosyltransferase 3</fullName>
        <ecNumber evidence="6">2.4.99.25</ecNumber>
    </recommendedName>
    <alternativeName>
        <fullName evidence="8">ADP-heptose:lipopolysaccharide heptosyltransferase III</fullName>
    </alternativeName>
</protein>
<evidence type="ECO:0000256" key="3">
    <source>
        <dbReference type="ARBA" id="ARBA00022985"/>
    </source>
</evidence>
<dbReference type="FunFam" id="3.40.50.2000:FF:000191">
    <property type="entry name" value="Lipopolysaccharide core heptosyltransferase RfaQ"/>
    <property type="match status" value="1"/>
</dbReference>
<keyword evidence="1" id="KW-0328">Glycosyltransferase</keyword>
<dbReference type="SUPFAM" id="SSF53756">
    <property type="entry name" value="UDP-Glycosyltransferase/glycogen phosphorylase"/>
    <property type="match status" value="1"/>
</dbReference>
<evidence type="ECO:0000313" key="9">
    <source>
        <dbReference type="EMBL" id="CNL06520.1"/>
    </source>
</evidence>
<dbReference type="eggNOG" id="COG0859">
    <property type="taxonomic scope" value="Bacteria"/>
</dbReference>
<dbReference type="Proteomes" id="UP000041595">
    <property type="component" value="Unassembled WGS sequence"/>
</dbReference>
<dbReference type="InterPro" id="IPR011916">
    <property type="entry name" value="LipoPS_heptosylTferase-III"/>
</dbReference>
<dbReference type="GO" id="GO:0008713">
    <property type="term" value="F:ADP-heptose-lipopolysaccharide heptosyltransferase activity"/>
    <property type="evidence" value="ECO:0007669"/>
    <property type="project" value="TreeGrafter"/>
</dbReference>
<reference evidence="9 10" key="1">
    <citation type="submission" date="2015-03" db="EMBL/GenBank/DDBJ databases">
        <authorList>
            <person name="Murphy D."/>
        </authorList>
    </citation>
    <scope>NUCLEOTIDE SEQUENCE [LARGE SCALE GENOMIC DNA]</scope>
    <source>
        <strain evidence="9 10">IP06005</strain>
    </source>
</reference>
<dbReference type="InterPro" id="IPR002201">
    <property type="entry name" value="Glyco_trans_9"/>
</dbReference>
<dbReference type="NCBIfam" id="TIGR02201">
    <property type="entry name" value="heptsyl_trn_III"/>
    <property type="match status" value="1"/>
</dbReference>
<dbReference type="Pfam" id="PF01075">
    <property type="entry name" value="Glyco_transf_9"/>
    <property type="match status" value="1"/>
</dbReference>
<dbReference type="EC" id="2.4.99.25" evidence="6"/>
<evidence type="ECO:0000256" key="2">
    <source>
        <dbReference type="ARBA" id="ARBA00022679"/>
    </source>
</evidence>
<comment type="catalytic activity">
    <reaction evidence="5">
        <text>an L-alpha-D-Hep-(1-&gt;3)-4-O-phospho-L-alpha-D-Hep-(1-&gt;5)-[alpha-Kdo-(2-&gt;4)]-alpha-Kdo-(2-&gt;6)-lipid A + ADP-L-glycero-beta-D-manno-heptose = an L-alpha-D-Hep-(1-&gt;7)-L-alpha-D-Hep-(1-&gt;3)-4-O-phospho-L-alpha-D-Hep-(1-&gt;5)-[alpha-Kdo-(2-&gt;4)]-alpha-Kdo-(2-&gt;6)-lipid A + ADP + H(+)</text>
        <dbReference type="Rhea" id="RHEA:74095"/>
        <dbReference type="ChEBI" id="CHEBI:15378"/>
        <dbReference type="ChEBI" id="CHEBI:61506"/>
        <dbReference type="ChEBI" id="CHEBI:193070"/>
        <dbReference type="ChEBI" id="CHEBI:193071"/>
        <dbReference type="ChEBI" id="CHEBI:456216"/>
        <dbReference type="EC" id="2.4.99.25"/>
    </reaction>
</comment>
<sequence>MKSKASAPGRARLEPPGRGLRRLYDQSVLSANNSTHYKTVIIIYYWHMGALKRLPCSEHLDSIIAPLSLPMMAHPMMNTSNKTESPAGQLSAPARISAVNLPALLREKDNVKRILVIKLRHFGDVLLTTPLLNTLKANYPQAKIDVLLYGGTQDMLRENKTVNHAFIVDRGLKHAGLTAQISGEKVLFNALKEHHYDLILNLSDQWRAAAYCRLLKPGFSIGFHYPKRDTWLWRYCHSTLVDIPNAAERHTVLNNLDILAPLQLTDISTEVTMAYGPHDIERVKQLCQQRNIADYILIQPSARWKFKTWASESFSQLINHLTEQGETVLLTGGKDKAELDYIAKIITGCAQPGKVINLSGLLALPELAVLIDNAKLFIGVDSVAMHMAAALQTPAVVLFGPSNLNQWHPWQAPHTLLWAGHYRTLPQPNEIDTDTTDRYLNAIPVNEVINAVDVWRTQHL</sequence>
<dbReference type="AlphaFoldDB" id="A0A0T9TWU7"/>
<evidence type="ECO:0000256" key="5">
    <source>
        <dbReference type="ARBA" id="ARBA00051369"/>
    </source>
</evidence>
<dbReference type="CDD" id="cd03789">
    <property type="entry name" value="GT9_LPS_heptosyltransferase"/>
    <property type="match status" value="1"/>
</dbReference>
<dbReference type="STRING" id="1453495.AT01_3049"/>
<dbReference type="GO" id="GO:0009244">
    <property type="term" value="P:lipopolysaccharide core region biosynthetic process"/>
    <property type="evidence" value="ECO:0007669"/>
    <property type="project" value="TreeGrafter"/>
</dbReference>
<evidence type="ECO:0000256" key="6">
    <source>
        <dbReference type="ARBA" id="ARBA00066496"/>
    </source>
</evidence>
<dbReference type="InterPro" id="IPR051199">
    <property type="entry name" value="LPS_LOS_Heptosyltrfase"/>
</dbReference>
<organism evidence="9 10">
    <name type="scientific">Yersinia aldovae</name>
    <dbReference type="NCBI Taxonomy" id="29483"/>
    <lineage>
        <taxon>Bacteria</taxon>
        <taxon>Pseudomonadati</taxon>
        <taxon>Pseudomonadota</taxon>
        <taxon>Gammaproteobacteria</taxon>
        <taxon>Enterobacterales</taxon>
        <taxon>Yersiniaceae</taxon>
        <taxon>Yersinia</taxon>
    </lineage>
</organism>
<comment type="catalytic activity">
    <reaction evidence="4">
        <text>L-alpha-D-Hep-(1-&gt;3)-4-O-phospho-L-alpha-D-Hep-(1-&gt;5)-[alpha-Kdo-(2-&gt;4)]-alpha-Kdo-(2-&gt;6)-lipid A (E. coli) + ADP-L-glycero-beta-D-manno-heptose = L-alpha-D-Hep-(1-&gt;7)-L-alpha-D-Hep-(1-&gt;3)-4-O-phospho-L-alpha-D-Hep-(1-&gt;5)-[alpha-Kdo-(2-&gt;4)]-alpha-Kdo-(2-&gt;6)-lipid A (E. coli) + ADP + H(+)</text>
        <dbReference type="Rhea" id="RHEA:74099"/>
        <dbReference type="ChEBI" id="CHEBI:15378"/>
        <dbReference type="ChEBI" id="CHEBI:61506"/>
        <dbReference type="ChEBI" id="CHEBI:193075"/>
        <dbReference type="ChEBI" id="CHEBI:193076"/>
        <dbReference type="ChEBI" id="CHEBI:456216"/>
        <dbReference type="EC" id="2.4.99.25"/>
    </reaction>
</comment>
<evidence type="ECO:0000256" key="8">
    <source>
        <dbReference type="ARBA" id="ARBA00075031"/>
    </source>
</evidence>
<keyword evidence="3" id="KW-0448">Lipopolysaccharide biosynthesis</keyword>
<evidence type="ECO:0000256" key="7">
    <source>
        <dbReference type="ARBA" id="ARBA00074396"/>
    </source>
</evidence>